<dbReference type="PANTHER" id="PTHR43080:SF2">
    <property type="entry name" value="CBS DOMAIN-CONTAINING PROTEIN"/>
    <property type="match status" value="1"/>
</dbReference>
<reference evidence="3" key="1">
    <citation type="submission" date="2018-05" db="EMBL/GenBank/DDBJ databases">
        <authorList>
            <person name="Lanie J.A."/>
            <person name="Ng W.-L."/>
            <person name="Kazmierczak K.M."/>
            <person name="Andrzejewski T.M."/>
            <person name="Davidsen T.M."/>
            <person name="Wayne K.J."/>
            <person name="Tettelin H."/>
            <person name="Glass J.I."/>
            <person name="Rusch D."/>
            <person name="Podicherti R."/>
            <person name="Tsui H.-C.T."/>
            <person name="Winkler M.E."/>
        </authorList>
    </citation>
    <scope>NUCLEOTIDE SEQUENCE</scope>
</reference>
<dbReference type="SUPFAM" id="SSF54631">
    <property type="entry name" value="CBS-domain pair"/>
    <property type="match status" value="1"/>
</dbReference>
<dbReference type="InterPro" id="IPR000644">
    <property type="entry name" value="CBS_dom"/>
</dbReference>
<dbReference type="PROSITE" id="PS51371">
    <property type="entry name" value="CBS"/>
    <property type="match status" value="2"/>
</dbReference>
<name>A0A382I9Q0_9ZZZZ</name>
<protein>
    <recommendedName>
        <fullName evidence="2">CBS domain-containing protein</fullName>
    </recommendedName>
</protein>
<dbReference type="InterPro" id="IPR051257">
    <property type="entry name" value="Diverse_CBS-Domain"/>
</dbReference>
<dbReference type="Pfam" id="PF00571">
    <property type="entry name" value="CBS"/>
    <property type="match status" value="2"/>
</dbReference>
<dbReference type="PANTHER" id="PTHR43080">
    <property type="entry name" value="CBS DOMAIN-CONTAINING PROTEIN CBSX3, MITOCHONDRIAL"/>
    <property type="match status" value="1"/>
</dbReference>
<evidence type="ECO:0000313" key="3">
    <source>
        <dbReference type="EMBL" id="SVB95979.1"/>
    </source>
</evidence>
<feature type="domain" description="CBS" evidence="2">
    <location>
        <begin position="76"/>
        <end position="131"/>
    </location>
</feature>
<organism evidence="3">
    <name type="scientific">marine metagenome</name>
    <dbReference type="NCBI Taxonomy" id="408172"/>
    <lineage>
        <taxon>unclassified sequences</taxon>
        <taxon>metagenomes</taxon>
        <taxon>ecological metagenomes</taxon>
    </lineage>
</organism>
<dbReference type="InterPro" id="IPR044725">
    <property type="entry name" value="CBSX3_CBS_dom"/>
</dbReference>
<proteinExistence type="predicted"/>
<feature type="domain" description="CBS" evidence="2">
    <location>
        <begin position="9"/>
        <end position="67"/>
    </location>
</feature>
<dbReference type="InterPro" id="IPR046342">
    <property type="entry name" value="CBS_dom_sf"/>
</dbReference>
<evidence type="ECO:0000259" key="2">
    <source>
        <dbReference type="PROSITE" id="PS51371"/>
    </source>
</evidence>
<dbReference type="SMART" id="SM00116">
    <property type="entry name" value="CBS"/>
    <property type="match status" value="2"/>
</dbReference>
<sequence>MTTIAQLLNTKGNQVWSVKPKATIFEALEIMSEKEIGALLVMEGEKLMGIFSERDYARNVILKGKSSKNTLVGELMTKKVFFIDSEKTINDCMAIMTIKHVRHLPVIENDKVIGIVTIGDVVSKIISEHEYTIQHLENYITGTQR</sequence>
<gene>
    <name evidence="3" type="ORF">METZ01_LOCUS248833</name>
</gene>
<evidence type="ECO:0000256" key="1">
    <source>
        <dbReference type="ARBA" id="ARBA00023122"/>
    </source>
</evidence>
<accession>A0A382I9Q0</accession>
<dbReference type="AlphaFoldDB" id="A0A382I9Q0"/>
<dbReference type="CDD" id="cd04623">
    <property type="entry name" value="CBS_pair_bac_euk"/>
    <property type="match status" value="1"/>
</dbReference>
<dbReference type="EMBL" id="UINC01065873">
    <property type="protein sequence ID" value="SVB95979.1"/>
    <property type="molecule type" value="Genomic_DNA"/>
</dbReference>
<dbReference type="Gene3D" id="3.10.580.10">
    <property type="entry name" value="CBS-domain"/>
    <property type="match status" value="1"/>
</dbReference>
<keyword evidence="1" id="KW-0129">CBS domain</keyword>